<reference evidence="2 3" key="1">
    <citation type="submission" date="2020-08" db="EMBL/GenBank/DDBJ databases">
        <title>Stenotrophomonas sp. W1S232.</title>
        <authorList>
            <person name="Deng Y."/>
        </authorList>
    </citation>
    <scope>NUCLEOTIDE SEQUENCE [LARGE SCALE GENOMIC DNA]</scope>
    <source>
        <strain evidence="2 3">W1S232</strain>
    </source>
</reference>
<organism evidence="2 3">
    <name type="scientific">Stenotrophomonas koreensis</name>
    <dbReference type="NCBI Taxonomy" id="266128"/>
    <lineage>
        <taxon>Bacteria</taxon>
        <taxon>Pseudomonadati</taxon>
        <taxon>Pseudomonadota</taxon>
        <taxon>Gammaproteobacteria</taxon>
        <taxon>Lysobacterales</taxon>
        <taxon>Lysobacteraceae</taxon>
        <taxon>Stenotrophomonas</taxon>
    </lineage>
</organism>
<proteinExistence type="predicted"/>
<dbReference type="EMBL" id="JACIUV010000001">
    <property type="protein sequence ID" value="MBB1116101.1"/>
    <property type="molecule type" value="Genomic_DNA"/>
</dbReference>
<sequence>MSKDDTLDLHRENSTTARTRGPTLPLQHSEVFHRSSAQGLRKAFQRTGKARSWSKKQQNQEKSLNKQAISTGLSVDKRQANPARKSYPQLHRVLQRHFPTDLSVTFIHLKSMDYLFF</sequence>
<feature type="compositionally biased region" description="Polar residues" evidence="1">
    <location>
        <begin position="55"/>
        <end position="73"/>
    </location>
</feature>
<evidence type="ECO:0000313" key="2">
    <source>
        <dbReference type="EMBL" id="MBB1116101.1"/>
    </source>
</evidence>
<name>A0A7W3YTJ4_9GAMM</name>
<evidence type="ECO:0000313" key="3">
    <source>
        <dbReference type="Proteomes" id="UP000550609"/>
    </source>
</evidence>
<accession>A0A7W3YTJ4</accession>
<feature type="region of interest" description="Disordered" evidence="1">
    <location>
        <begin position="1"/>
        <end position="82"/>
    </location>
</feature>
<dbReference type="Proteomes" id="UP000550609">
    <property type="component" value="Unassembled WGS sequence"/>
</dbReference>
<protein>
    <submittedName>
        <fullName evidence="2">Uncharacterized protein</fullName>
    </submittedName>
</protein>
<dbReference type="RefSeq" id="WP_182621434.1">
    <property type="nucleotide sequence ID" value="NZ_JACIUV010000001.1"/>
</dbReference>
<feature type="compositionally biased region" description="Basic and acidic residues" evidence="1">
    <location>
        <begin position="1"/>
        <end position="13"/>
    </location>
</feature>
<evidence type="ECO:0000256" key="1">
    <source>
        <dbReference type="SAM" id="MobiDB-lite"/>
    </source>
</evidence>
<comment type="caution">
    <text evidence="2">The sequence shown here is derived from an EMBL/GenBank/DDBJ whole genome shotgun (WGS) entry which is preliminary data.</text>
</comment>
<dbReference type="AlphaFoldDB" id="A0A7W3YTJ4"/>
<gene>
    <name evidence="2" type="ORF">H4O09_03335</name>
</gene>